<evidence type="ECO:0000313" key="2">
    <source>
        <dbReference type="Proteomes" id="UP000054538"/>
    </source>
</evidence>
<dbReference type="Proteomes" id="UP000054538">
    <property type="component" value="Unassembled WGS sequence"/>
</dbReference>
<feature type="non-terminal residue" evidence="1">
    <location>
        <position position="1"/>
    </location>
</feature>
<organism evidence="1 2">
    <name type="scientific">Paxillus rubicundulus Ve08.2h10</name>
    <dbReference type="NCBI Taxonomy" id="930991"/>
    <lineage>
        <taxon>Eukaryota</taxon>
        <taxon>Fungi</taxon>
        <taxon>Dikarya</taxon>
        <taxon>Basidiomycota</taxon>
        <taxon>Agaricomycotina</taxon>
        <taxon>Agaricomycetes</taxon>
        <taxon>Agaricomycetidae</taxon>
        <taxon>Boletales</taxon>
        <taxon>Paxilineae</taxon>
        <taxon>Paxillaceae</taxon>
        <taxon>Paxillus</taxon>
    </lineage>
</organism>
<dbReference type="STRING" id="930991.A0A0D0E5T6"/>
<feature type="non-terminal residue" evidence="1">
    <location>
        <position position="97"/>
    </location>
</feature>
<dbReference type="InParanoid" id="A0A0D0E5T6"/>
<sequence length="97" mass="11496">DPDPRKLAKDARHLSKYMFPLQYGLPNVFSYVTNRKEKYQQPDYSDREQEIKLLGPCKTPKRLRDVLQLTEKMIWRHGKCGYKPLCNKVCPSKVTRL</sequence>
<evidence type="ECO:0000313" key="1">
    <source>
        <dbReference type="EMBL" id="KIK96789.1"/>
    </source>
</evidence>
<reference evidence="1 2" key="1">
    <citation type="submission" date="2014-04" db="EMBL/GenBank/DDBJ databases">
        <authorList>
            <consortium name="DOE Joint Genome Institute"/>
            <person name="Kuo A."/>
            <person name="Kohler A."/>
            <person name="Jargeat P."/>
            <person name="Nagy L.G."/>
            <person name="Floudas D."/>
            <person name="Copeland A."/>
            <person name="Barry K.W."/>
            <person name="Cichocki N."/>
            <person name="Veneault-Fourrey C."/>
            <person name="LaButti K."/>
            <person name="Lindquist E.A."/>
            <person name="Lipzen A."/>
            <person name="Lundell T."/>
            <person name="Morin E."/>
            <person name="Murat C."/>
            <person name="Sun H."/>
            <person name="Tunlid A."/>
            <person name="Henrissat B."/>
            <person name="Grigoriev I.V."/>
            <person name="Hibbett D.S."/>
            <person name="Martin F."/>
            <person name="Nordberg H.P."/>
            <person name="Cantor M.N."/>
            <person name="Hua S.X."/>
        </authorList>
    </citation>
    <scope>NUCLEOTIDE SEQUENCE [LARGE SCALE GENOMIC DNA]</scope>
    <source>
        <strain evidence="1 2">Ve08.2h10</strain>
    </source>
</reference>
<accession>A0A0D0E5T6</accession>
<dbReference type="HOGENOM" id="CLU_165641_0_0_1"/>
<proteinExistence type="predicted"/>
<keyword evidence="2" id="KW-1185">Reference proteome</keyword>
<name>A0A0D0E5T6_9AGAM</name>
<dbReference type="OrthoDB" id="289721at2759"/>
<dbReference type="Gene3D" id="1.10.132.70">
    <property type="match status" value="1"/>
</dbReference>
<gene>
    <name evidence="1" type="ORF">PAXRUDRAFT_101382</name>
</gene>
<protein>
    <submittedName>
        <fullName evidence="1">Unplaced genomic scaffold scaffold_146, whole genome shotgun sequence</fullName>
    </submittedName>
</protein>
<dbReference type="EMBL" id="KN824968">
    <property type="protein sequence ID" value="KIK96789.1"/>
    <property type="molecule type" value="Genomic_DNA"/>
</dbReference>
<dbReference type="AlphaFoldDB" id="A0A0D0E5T6"/>
<reference evidence="2" key="2">
    <citation type="submission" date="2015-01" db="EMBL/GenBank/DDBJ databases">
        <title>Evolutionary Origins and Diversification of the Mycorrhizal Mutualists.</title>
        <authorList>
            <consortium name="DOE Joint Genome Institute"/>
            <consortium name="Mycorrhizal Genomics Consortium"/>
            <person name="Kohler A."/>
            <person name="Kuo A."/>
            <person name="Nagy L.G."/>
            <person name="Floudas D."/>
            <person name="Copeland A."/>
            <person name="Barry K.W."/>
            <person name="Cichocki N."/>
            <person name="Veneault-Fourrey C."/>
            <person name="LaButti K."/>
            <person name="Lindquist E.A."/>
            <person name="Lipzen A."/>
            <person name="Lundell T."/>
            <person name="Morin E."/>
            <person name="Murat C."/>
            <person name="Riley R."/>
            <person name="Ohm R."/>
            <person name="Sun H."/>
            <person name="Tunlid A."/>
            <person name="Henrissat B."/>
            <person name="Grigoriev I.V."/>
            <person name="Hibbett D.S."/>
            <person name="Martin F."/>
        </authorList>
    </citation>
    <scope>NUCLEOTIDE SEQUENCE [LARGE SCALE GENOMIC DNA]</scope>
    <source>
        <strain evidence="2">Ve08.2h10</strain>
    </source>
</reference>